<dbReference type="InterPro" id="IPR013022">
    <property type="entry name" value="Xyl_isomerase-like_TIM-brl"/>
</dbReference>
<evidence type="ECO:0000259" key="1">
    <source>
        <dbReference type="Pfam" id="PF01261"/>
    </source>
</evidence>
<name>A0ABW4JHS2_9BACL</name>
<evidence type="ECO:0000313" key="3">
    <source>
        <dbReference type="Proteomes" id="UP001597079"/>
    </source>
</evidence>
<dbReference type="EMBL" id="JBHUCX010000029">
    <property type="protein sequence ID" value="MFD1675538.1"/>
    <property type="molecule type" value="Genomic_DNA"/>
</dbReference>
<dbReference type="InterPro" id="IPR036237">
    <property type="entry name" value="Xyl_isomerase-like_sf"/>
</dbReference>
<evidence type="ECO:0000313" key="2">
    <source>
        <dbReference type="EMBL" id="MFD1675538.1"/>
    </source>
</evidence>
<dbReference type="GO" id="GO:0016853">
    <property type="term" value="F:isomerase activity"/>
    <property type="evidence" value="ECO:0007669"/>
    <property type="project" value="UniProtKB-KW"/>
</dbReference>
<proteinExistence type="predicted"/>
<dbReference type="PANTHER" id="PTHR12110:SF53">
    <property type="entry name" value="BLR5974 PROTEIN"/>
    <property type="match status" value="1"/>
</dbReference>
<organism evidence="2 3">
    <name type="scientific">Alicyclobacillus fodiniaquatilis</name>
    <dbReference type="NCBI Taxonomy" id="1661150"/>
    <lineage>
        <taxon>Bacteria</taxon>
        <taxon>Bacillati</taxon>
        <taxon>Bacillota</taxon>
        <taxon>Bacilli</taxon>
        <taxon>Bacillales</taxon>
        <taxon>Alicyclobacillaceae</taxon>
        <taxon>Alicyclobacillus</taxon>
    </lineage>
</organism>
<dbReference type="PANTHER" id="PTHR12110">
    <property type="entry name" value="HYDROXYPYRUVATE ISOMERASE"/>
    <property type="match status" value="1"/>
</dbReference>
<dbReference type="RefSeq" id="WP_377943418.1">
    <property type="nucleotide sequence ID" value="NZ_JBHUCX010000029.1"/>
</dbReference>
<dbReference type="Gene3D" id="3.20.20.150">
    <property type="entry name" value="Divalent-metal-dependent TIM barrel enzymes"/>
    <property type="match status" value="1"/>
</dbReference>
<dbReference type="Pfam" id="PF01261">
    <property type="entry name" value="AP_endonuc_2"/>
    <property type="match status" value="1"/>
</dbReference>
<feature type="domain" description="Xylose isomerase-like TIM barrel" evidence="1">
    <location>
        <begin position="21"/>
        <end position="253"/>
    </location>
</feature>
<comment type="caution">
    <text evidence="2">The sequence shown here is derived from an EMBL/GenBank/DDBJ whole genome shotgun (WGS) entry which is preliminary data.</text>
</comment>
<gene>
    <name evidence="2" type="ORF">ACFSB2_12620</name>
</gene>
<reference evidence="3" key="1">
    <citation type="journal article" date="2019" name="Int. J. Syst. Evol. Microbiol.">
        <title>The Global Catalogue of Microorganisms (GCM) 10K type strain sequencing project: providing services to taxonomists for standard genome sequencing and annotation.</title>
        <authorList>
            <consortium name="The Broad Institute Genomics Platform"/>
            <consortium name="The Broad Institute Genome Sequencing Center for Infectious Disease"/>
            <person name="Wu L."/>
            <person name="Ma J."/>
        </authorList>
    </citation>
    <scope>NUCLEOTIDE SEQUENCE [LARGE SCALE GENOMIC DNA]</scope>
    <source>
        <strain evidence="3">CGMCC 1.12286</strain>
    </source>
</reference>
<accession>A0ABW4JHS2</accession>
<keyword evidence="2" id="KW-0413">Isomerase</keyword>
<dbReference type="Proteomes" id="UP001597079">
    <property type="component" value="Unassembled WGS sequence"/>
</dbReference>
<keyword evidence="3" id="KW-1185">Reference proteome</keyword>
<protein>
    <submittedName>
        <fullName evidence="2">Sugar phosphate isomerase/epimerase family protein</fullName>
    </submittedName>
</protein>
<sequence>MKKAVNQWCFPDGTSLKQVFEVSQAAGLDGVELNIYEPGGVGLTLDTTDAEAKAIKKMAADHGLELKSLSNGLLWQSPLSAASADVRAKGVRIVRKQLELASALEMDAILVVPGRVDKETSYEDCWTRSQQELAQLAPYAEQLGVKIGVENVWNKFLLSPTDMVRYIDELSSAFVGAYFDVGNVLNFGFPEQWIRSLGERIVKVHVKDFSTSVGNITGFVPLLSGDVDWKAVRQALRDVGYDDYITAELSPYKVDANQMIHDTSRQMSFIIDCESI</sequence>
<dbReference type="SUPFAM" id="SSF51658">
    <property type="entry name" value="Xylose isomerase-like"/>
    <property type="match status" value="1"/>
</dbReference>
<dbReference type="InterPro" id="IPR050312">
    <property type="entry name" value="IolE/XylAMocC-like"/>
</dbReference>